<dbReference type="RefSeq" id="WP_343893962.1">
    <property type="nucleotide sequence ID" value="NZ_BAAAFZ010000008.1"/>
</dbReference>
<feature type="chain" id="PRO_5046261944" description="M1 family peptidase" evidence="1">
    <location>
        <begin position="22"/>
        <end position="201"/>
    </location>
</feature>
<dbReference type="EMBL" id="BAAAFZ010000008">
    <property type="protein sequence ID" value="GAA0572579.1"/>
    <property type="molecule type" value="Genomic_DNA"/>
</dbReference>
<keyword evidence="1" id="KW-0732">Signal</keyword>
<proteinExistence type="predicted"/>
<protein>
    <recommendedName>
        <fullName evidence="4">M1 family peptidase</fullName>
    </recommendedName>
</protein>
<evidence type="ECO:0000313" key="2">
    <source>
        <dbReference type="EMBL" id="GAA0572579.1"/>
    </source>
</evidence>
<dbReference type="InterPro" id="IPR045767">
    <property type="entry name" value="DUF6134"/>
</dbReference>
<evidence type="ECO:0000313" key="3">
    <source>
        <dbReference type="Proteomes" id="UP001501588"/>
    </source>
</evidence>
<accession>A0ABP3PQ36</accession>
<sequence>MLQRRAFPLLLLPALPRPASAQPVPEYRFRVMRDGSQIGNHRVSFSSAGDATTARIDVEIAVRLAGITVFRLTHRFAETWANDRLRLAVSRHERNGRVTEMEARAEGNALLVRGPDGAQRLPGEAAPLTWWNPGHFNRPLFDNSTGKPLRVQWSRAPAPGGGVRWTATGDTESEGVYAADGTWLGWRTVAEDGSTVVYERA</sequence>
<name>A0ABP3PQ36_9PROT</name>
<comment type="caution">
    <text evidence="2">The sequence shown here is derived from an EMBL/GenBank/DDBJ whole genome shotgun (WGS) entry which is preliminary data.</text>
</comment>
<evidence type="ECO:0008006" key="4">
    <source>
        <dbReference type="Google" id="ProtNLM"/>
    </source>
</evidence>
<organism evidence="2 3">
    <name type="scientific">Craurococcus roseus</name>
    <dbReference type="NCBI Taxonomy" id="77585"/>
    <lineage>
        <taxon>Bacteria</taxon>
        <taxon>Pseudomonadati</taxon>
        <taxon>Pseudomonadota</taxon>
        <taxon>Alphaproteobacteria</taxon>
        <taxon>Acetobacterales</taxon>
        <taxon>Acetobacteraceae</taxon>
        <taxon>Craurococcus</taxon>
    </lineage>
</organism>
<feature type="signal peptide" evidence="1">
    <location>
        <begin position="1"/>
        <end position="21"/>
    </location>
</feature>
<dbReference type="Proteomes" id="UP001501588">
    <property type="component" value="Unassembled WGS sequence"/>
</dbReference>
<gene>
    <name evidence="2" type="ORF">GCM10009416_09040</name>
</gene>
<dbReference type="Pfam" id="PF19630">
    <property type="entry name" value="DUF6134"/>
    <property type="match status" value="1"/>
</dbReference>
<reference evidence="3" key="1">
    <citation type="journal article" date="2019" name="Int. J. Syst. Evol. Microbiol.">
        <title>The Global Catalogue of Microorganisms (GCM) 10K type strain sequencing project: providing services to taxonomists for standard genome sequencing and annotation.</title>
        <authorList>
            <consortium name="The Broad Institute Genomics Platform"/>
            <consortium name="The Broad Institute Genome Sequencing Center for Infectious Disease"/>
            <person name="Wu L."/>
            <person name="Ma J."/>
        </authorList>
    </citation>
    <scope>NUCLEOTIDE SEQUENCE [LARGE SCALE GENOMIC DNA]</scope>
    <source>
        <strain evidence="3">JCM 9933</strain>
    </source>
</reference>
<evidence type="ECO:0000256" key="1">
    <source>
        <dbReference type="SAM" id="SignalP"/>
    </source>
</evidence>
<keyword evidence="3" id="KW-1185">Reference proteome</keyword>